<proteinExistence type="predicted"/>
<dbReference type="Proteomes" id="UP000019486">
    <property type="component" value="Unassembled WGS sequence"/>
</dbReference>
<dbReference type="AlphaFoldDB" id="W9HDN5"/>
<evidence type="ECO:0008006" key="3">
    <source>
        <dbReference type="Google" id="ProtNLM"/>
    </source>
</evidence>
<evidence type="ECO:0000313" key="2">
    <source>
        <dbReference type="Proteomes" id="UP000019486"/>
    </source>
</evidence>
<dbReference type="Pfam" id="PF07345">
    <property type="entry name" value="ATPaseInh_sub_z"/>
    <property type="match status" value="1"/>
</dbReference>
<dbReference type="OrthoDB" id="9810387at2"/>
<reference evidence="1 2" key="1">
    <citation type="submission" date="2013-08" db="EMBL/GenBank/DDBJ databases">
        <title>The genome sequence of Skermanella stibiiresistens.</title>
        <authorList>
            <person name="Zhu W."/>
            <person name="Wang G."/>
        </authorList>
    </citation>
    <scope>NUCLEOTIDE SEQUENCE [LARGE SCALE GENOMIC DNA]</scope>
    <source>
        <strain evidence="1 2">SB22</strain>
    </source>
</reference>
<protein>
    <recommendedName>
        <fullName evidence="3">Aldolase</fullName>
    </recommendedName>
</protein>
<dbReference type="EMBL" id="AVFL01000002">
    <property type="protein sequence ID" value="EWY42008.1"/>
    <property type="molecule type" value="Genomic_DNA"/>
</dbReference>
<dbReference type="InterPro" id="IPR038293">
    <property type="entry name" value="ATPase_inh_sub_z_sf"/>
</dbReference>
<dbReference type="STRING" id="1385369.N825_18895"/>
<name>W9HDN5_9PROT</name>
<dbReference type="PATRIC" id="fig|1385369.3.peg.707"/>
<dbReference type="Gene3D" id="1.10.790.20">
    <property type="entry name" value="Domain of unknown function DUF1476"/>
    <property type="match status" value="1"/>
</dbReference>
<evidence type="ECO:0000313" key="1">
    <source>
        <dbReference type="EMBL" id="EWY42008.1"/>
    </source>
</evidence>
<gene>
    <name evidence="1" type="ORF">N825_18895</name>
</gene>
<dbReference type="PIRSF" id="PIRSF031780">
    <property type="entry name" value="UCP031780"/>
    <property type="match status" value="1"/>
</dbReference>
<accession>W9HDN5</accession>
<dbReference type="InterPro" id="IPR009945">
    <property type="entry name" value="ATPase_inh_sub_z"/>
</dbReference>
<sequence>MTTFDERERAFENKFKHDEELLFKIQVRRAKLLGLWAAEQMRFEKPEAEAYAKTMVDADFEEAGHADLIRKVCADFEARGIDVSRHRVEKEAELLLQVAREQINNQ</sequence>
<dbReference type="RefSeq" id="WP_037447028.1">
    <property type="nucleotide sequence ID" value="NZ_AVFL01000002.1"/>
</dbReference>
<organism evidence="1 2">
    <name type="scientific">Skermanella stibiiresistens SB22</name>
    <dbReference type="NCBI Taxonomy" id="1385369"/>
    <lineage>
        <taxon>Bacteria</taxon>
        <taxon>Pseudomonadati</taxon>
        <taxon>Pseudomonadota</taxon>
        <taxon>Alphaproteobacteria</taxon>
        <taxon>Rhodospirillales</taxon>
        <taxon>Azospirillaceae</taxon>
        <taxon>Skermanella</taxon>
    </lineage>
</organism>
<comment type="caution">
    <text evidence="1">The sequence shown here is derived from an EMBL/GenBank/DDBJ whole genome shotgun (WGS) entry which is preliminary data.</text>
</comment>
<keyword evidence="2" id="KW-1185">Reference proteome</keyword>